<keyword evidence="2" id="KW-1185">Reference proteome</keyword>
<dbReference type="EMBL" id="BROH01000013">
    <property type="protein sequence ID" value="GKY89557.1"/>
    <property type="molecule type" value="Genomic_DNA"/>
</dbReference>
<evidence type="ECO:0000313" key="2">
    <source>
        <dbReference type="Proteomes" id="UP001144205"/>
    </source>
</evidence>
<dbReference type="RefSeq" id="WP_281843580.1">
    <property type="nucleotide sequence ID" value="NZ_BROH01000013.1"/>
</dbReference>
<evidence type="ECO:0000313" key="1">
    <source>
        <dbReference type="EMBL" id="GKY89557.1"/>
    </source>
</evidence>
<comment type="caution">
    <text evidence="1">The sequence shown here is derived from an EMBL/GenBank/DDBJ whole genome shotgun (WGS) entry which is preliminary data.</text>
</comment>
<gene>
    <name evidence="1" type="ORF">STA1M1_34260</name>
</gene>
<organism evidence="1 2">
    <name type="scientific">Sinisalibacter aestuarii</name>
    <dbReference type="NCBI Taxonomy" id="2949426"/>
    <lineage>
        <taxon>Bacteria</taxon>
        <taxon>Pseudomonadati</taxon>
        <taxon>Pseudomonadota</taxon>
        <taxon>Alphaproteobacteria</taxon>
        <taxon>Rhodobacterales</taxon>
        <taxon>Roseobacteraceae</taxon>
        <taxon>Sinisalibacter</taxon>
    </lineage>
</organism>
<proteinExistence type="predicted"/>
<name>A0ABQ5LZI3_9RHOB</name>
<accession>A0ABQ5LZI3</accession>
<reference evidence="1" key="1">
    <citation type="journal article" date="2023" name="Int. J. Syst. Evol. Microbiol.">
        <title>Sinisalibacter aestuarii sp. nov., isolated from estuarine sediment of the Arakawa River.</title>
        <authorList>
            <person name="Arafat S.T."/>
            <person name="Hirano S."/>
            <person name="Sato A."/>
            <person name="Takeuchi K."/>
            <person name="Yasuda T."/>
            <person name="Terahara T."/>
            <person name="Hamada M."/>
            <person name="Kobayashi T."/>
        </authorList>
    </citation>
    <scope>NUCLEOTIDE SEQUENCE</scope>
    <source>
        <strain evidence="1">B-399</strain>
    </source>
</reference>
<protein>
    <submittedName>
        <fullName evidence="1">Uncharacterized protein</fullName>
    </submittedName>
</protein>
<dbReference type="Proteomes" id="UP001144205">
    <property type="component" value="Unassembled WGS sequence"/>
</dbReference>
<sequence length="63" mass="6493">MHAQLPHQVGAAFAAAFDGWVDTLSDVAGKLPLVGDMAQDAIAAAADVLAIDVIIPTDVFDFV</sequence>